<dbReference type="RefSeq" id="WP_380891167.1">
    <property type="nucleotide sequence ID" value="NZ_JBHUDY010000002.1"/>
</dbReference>
<proteinExistence type="predicted"/>
<keyword evidence="7" id="KW-1185">Reference proteome</keyword>
<evidence type="ECO:0000256" key="4">
    <source>
        <dbReference type="ARBA" id="ARBA00023002"/>
    </source>
</evidence>
<keyword evidence="3" id="KW-0274">FAD</keyword>
<organism evidence="6 7">
    <name type="scientific">Sphingomonas tabacisoli</name>
    <dbReference type="NCBI Taxonomy" id="2249466"/>
    <lineage>
        <taxon>Bacteria</taxon>
        <taxon>Pseudomonadati</taxon>
        <taxon>Pseudomonadota</taxon>
        <taxon>Alphaproteobacteria</taxon>
        <taxon>Sphingomonadales</taxon>
        <taxon>Sphingomonadaceae</taxon>
        <taxon>Sphingomonas</taxon>
    </lineage>
</organism>
<evidence type="ECO:0000259" key="5">
    <source>
        <dbReference type="Pfam" id="PF00890"/>
    </source>
</evidence>
<dbReference type="Proteomes" id="UP001597115">
    <property type="component" value="Unassembled WGS sequence"/>
</dbReference>
<dbReference type="InterPro" id="IPR027477">
    <property type="entry name" value="Succ_DH/fumarate_Rdtase_cat_sf"/>
</dbReference>
<dbReference type="SUPFAM" id="SSF56425">
    <property type="entry name" value="Succinate dehydrogenase/fumarate reductase flavoprotein, catalytic domain"/>
    <property type="match status" value="1"/>
</dbReference>
<dbReference type="InterPro" id="IPR050315">
    <property type="entry name" value="FAD-oxidoreductase_2"/>
</dbReference>
<evidence type="ECO:0000313" key="7">
    <source>
        <dbReference type="Proteomes" id="UP001597115"/>
    </source>
</evidence>
<keyword evidence="2" id="KW-0285">Flavoprotein</keyword>
<evidence type="ECO:0000256" key="2">
    <source>
        <dbReference type="ARBA" id="ARBA00022630"/>
    </source>
</evidence>
<name>A0ABW4I5J8_9SPHN</name>
<dbReference type="Gene3D" id="3.50.50.60">
    <property type="entry name" value="FAD/NAD(P)-binding domain"/>
    <property type="match status" value="2"/>
</dbReference>
<dbReference type="Gene3D" id="3.90.700.10">
    <property type="entry name" value="Succinate dehydrogenase/fumarate reductase flavoprotein, catalytic domain"/>
    <property type="match status" value="1"/>
</dbReference>
<evidence type="ECO:0000256" key="1">
    <source>
        <dbReference type="ARBA" id="ARBA00001974"/>
    </source>
</evidence>
<protein>
    <submittedName>
        <fullName evidence="6">FAD-dependent oxidoreductase</fullName>
    </submittedName>
</protein>
<dbReference type="Pfam" id="PF00890">
    <property type="entry name" value="FAD_binding_2"/>
    <property type="match status" value="1"/>
</dbReference>
<dbReference type="InterPro" id="IPR003953">
    <property type="entry name" value="FAD-dep_OxRdtase_2_FAD-bd"/>
</dbReference>
<feature type="domain" description="FAD-dependent oxidoreductase 2 FAD-binding" evidence="5">
    <location>
        <begin position="15"/>
        <end position="541"/>
    </location>
</feature>
<dbReference type="InterPro" id="IPR036188">
    <property type="entry name" value="FAD/NAD-bd_sf"/>
</dbReference>
<evidence type="ECO:0000313" key="6">
    <source>
        <dbReference type="EMBL" id="MFD1613256.1"/>
    </source>
</evidence>
<reference evidence="7" key="1">
    <citation type="journal article" date="2019" name="Int. J. Syst. Evol. Microbiol.">
        <title>The Global Catalogue of Microorganisms (GCM) 10K type strain sequencing project: providing services to taxonomists for standard genome sequencing and annotation.</title>
        <authorList>
            <consortium name="The Broad Institute Genomics Platform"/>
            <consortium name="The Broad Institute Genome Sequencing Center for Infectious Disease"/>
            <person name="Wu L."/>
            <person name="Ma J."/>
        </authorList>
    </citation>
    <scope>NUCLEOTIDE SEQUENCE [LARGE SCALE GENOMIC DNA]</scope>
    <source>
        <strain evidence="7">CGMCC 1.16275</strain>
    </source>
</reference>
<comment type="caution">
    <text evidence="6">The sequence shown here is derived from an EMBL/GenBank/DDBJ whole genome shotgun (WGS) entry which is preliminary data.</text>
</comment>
<dbReference type="PANTHER" id="PTHR43400">
    <property type="entry name" value="FUMARATE REDUCTASE"/>
    <property type="match status" value="1"/>
</dbReference>
<keyword evidence="4" id="KW-0560">Oxidoreductase</keyword>
<gene>
    <name evidence="6" type="ORF">ACFSCW_15730</name>
</gene>
<sequence length="562" mass="60335">MAEGEAMDGFDETFDWVVVGSGAGSAVSALVMRQAGKSVLILEKTPLVGGTTAKSGGVMWIPNNRFMREAGETDSTEAAIRYLDAVCEDLPGSSHEKRLAYVVEAPKMIDFLVEQGVELERGSAFWPDYYDEVPGGVKTSRTVVAKPFDKKQLGPWEKKLRAGFLDMNVRLDDALQLPFAAKSWKIKLLFAKVAFKIVAGKLLGRHYTTAGAALQGRMLKAALDAGVTIRTECPVEQLIVEDGTVVGVAVRHEGMPKRIGAHLGVLVNAGGFAKNQALRDRHQPGTQAKWSQVAEGDTGDMHVEMERIGGTLGQMDQMVGYQTTLTPGWETEYVTPPAQTITCKPSAILVDQSGVRYMNEGGSYELYCQTMLERNRAVPAVPSWAIFDSRYASDYTVANLKVSRKAKEWEKAGYLKQADTIEGLAEAISVPPAVLKATVERWNGFVAKGQDEDFQRGARAYDQWLGDPFNTPNAALGPIDRAPFYAIPVVPGDVSTYGGVVTDALGRVVRADGTPLPGLYATGVSTASVMGGVYPGAGSSIGPAMTFGYVAAKHAAGLGNQL</sequence>
<accession>A0ABW4I5J8</accession>
<dbReference type="SUPFAM" id="SSF51905">
    <property type="entry name" value="FAD/NAD(P)-binding domain"/>
    <property type="match status" value="1"/>
</dbReference>
<dbReference type="EMBL" id="JBHUDY010000002">
    <property type="protein sequence ID" value="MFD1613256.1"/>
    <property type="molecule type" value="Genomic_DNA"/>
</dbReference>
<evidence type="ECO:0000256" key="3">
    <source>
        <dbReference type="ARBA" id="ARBA00022827"/>
    </source>
</evidence>
<comment type="cofactor">
    <cofactor evidence="1">
        <name>FAD</name>
        <dbReference type="ChEBI" id="CHEBI:57692"/>
    </cofactor>
</comment>
<dbReference type="PANTHER" id="PTHR43400:SF10">
    <property type="entry name" value="3-OXOSTEROID 1-DEHYDROGENASE"/>
    <property type="match status" value="1"/>
</dbReference>